<evidence type="ECO:0000256" key="4">
    <source>
        <dbReference type="ARBA" id="ARBA00023136"/>
    </source>
</evidence>
<dbReference type="Proteomes" id="UP000198517">
    <property type="component" value="Unassembled WGS sequence"/>
</dbReference>
<dbReference type="Pfam" id="PF01103">
    <property type="entry name" value="Omp85"/>
    <property type="match status" value="1"/>
</dbReference>
<protein>
    <submittedName>
        <fullName evidence="7">Surface antigen</fullName>
    </submittedName>
</protein>
<dbReference type="InterPro" id="IPR039910">
    <property type="entry name" value="D15-like"/>
</dbReference>
<sequence>MVIIFSNSCSTTNKVPRGEYLLTKNKFKYTDKKIFSSQIPDYIAQKPNKKFLFLFPITLWAYDLANPKYDTIINEYMTYPNQMRNQALRDSLFIKYGHPEYKGKSMFISRFLHSIGSVPVILNESKTENSAKNIKQFLVYKGYWDAETHYDINKDIMAKKAKVTYSVKTGTPTIIKNFYYNIPDKNIRALYERNYKDNKIKIGMVLDQTNLEKEIKRINAQMQQEGYYNFNRNNNEIYFTADTLESQKDVPLTMDIHRDSLDTPYRKTTIGKIDIYLINDRNIKDTLKTKDYTFNEKQTKDSVFIHKADNKYNTRALWLPITLKHGEVYNQSRLDLTKRNLMGMNNFNIISYKEYLQRKPNDSILNVRYILSPMKRYELRTAMDVHYSQILNFGFSPSLELTSRNIFGGGENLSTSFSGIVGTTKNAKNPNKLFNAYELSAQVELDIPRLLVPFKYYNFVPKRYTPSSSIVLGTSVQNNIGMGRINFNAGLNYTMDVNSVISHKLSLFNTQLSLTQNKEKYYELFTGDNLIREKIFNLYAGYNPSYGINGKNYDEVSSHILSDNGFINSLPTEQIDEYNTFVQSLLNKDRQTQDVLITSLIYNYLYNERGNKSYTNPFYFNGKIELAGNIPNLITQNRKQQGVLSGKEKTIFGIPFSQFVKFDLDARKYFNFTLNDQKTTLAIRQFIGIGIPYGNSSSMPFVRSYFNGGSNDIRAWVAFSGLGPADSQLDSKIRSYIMDNVKLTTSIEYRYPFSDMFEGAIFTDAGNIWSLKNRGLNDEFKFNKFYKQLGVGSGFGLRINVAYVLLRVDLAYKMYDPNEPEGQRWQFRYFKPLKPTLNFAFGYPF</sequence>
<keyword evidence="5" id="KW-0998">Cell outer membrane</keyword>
<comment type="subcellular location">
    <subcellularLocation>
        <location evidence="1">Membrane</location>
    </subcellularLocation>
</comment>
<dbReference type="PANTHER" id="PTHR12815:SF47">
    <property type="entry name" value="TRANSLOCATION AND ASSEMBLY MODULE SUBUNIT TAMA"/>
    <property type="match status" value="1"/>
</dbReference>
<dbReference type="InterPro" id="IPR000184">
    <property type="entry name" value="Bac_surfAg_D15"/>
</dbReference>
<evidence type="ECO:0000259" key="6">
    <source>
        <dbReference type="Pfam" id="PF01103"/>
    </source>
</evidence>
<evidence type="ECO:0000313" key="7">
    <source>
        <dbReference type="EMBL" id="SDD89217.1"/>
    </source>
</evidence>
<name>A0A1G6YHL8_9FLAO</name>
<keyword evidence="8" id="KW-1185">Reference proteome</keyword>
<organism evidence="7 8">
    <name type="scientific">Riemerella columbipharyngis</name>
    <dbReference type="NCBI Taxonomy" id="1071918"/>
    <lineage>
        <taxon>Bacteria</taxon>
        <taxon>Pseudomonadati</taxon>
        <taxon>Bacteroidota</taxon>
        <taxon>Flavobacteriia</taxon>
        <taxon>Flavobacteriales</taxon>
        <taxon>Weeksellaceae</taxon>
        <taxon>Riemerella</taxon>
    </lineage>
</organism>
<evidence type="ECO:0000256" key="3">
    <source>
        <dbReference type="ARBA" id="ARBA00022729"/>
    </source>
</evidence>
<dbReference type="Gene3D" id="2.40.160.50">
    <property type="entry name" value="membrane protein fhac: a member of the omp85/tpsb transporter family"/>
    <property type="match status" value="1"/>
</dbReference>
<evidence type="ECO:0000256" key="2">
    <source>
        <dbReference type="ARBA" id="ARBA00022692"/>
    </source>
</evidence>
<evidence type="ECO:0000256" key="1">
    <source>
        <dbReference type="ARBA" id="ARBA00004370"/>
    </source>
</evidence>
<proteinExistence type="predicted"/>
<dbReference type="PANTHER" id="PTHR12815">
    <property type="entry name" value="SORTING AND ASSEMBLY MACHINERY SAMM50 PROTEIN FAMILY MEMBER"/>
    <property type="match status" value="1"/>
</dbReference>
<accession>A0A1G6YHL8</accession>
<evidence type="ECO:0000256" key="5">
    <source>
        <dbReference type="ARBA" id="ARBA00023237"/>
    </source>
</evidence>
<evidence type="ECO:0000313" key="8">
    <source>
        <dbReference type="Proteomes" id="UP000198517"/>
    </source>
</evidence>
<keyword evidence="4" id="KW-0472">Membrane</keyword>
<keyword evidence="3" id="KW-0732">Signal</keyword>
<feature type="domain" description="Bacterial surface antigen (D15)" evidence="6">
    <location>
        <begin position="405"/>
        <end position="828"/>
    </location>
</feature>
<dbReference type="AlphaFoldDB" id="A0A1G6YHL8"/>
<gene>
    <name evidence="7" type="ORF">SAMN05421544_101148</name>
</gene>
<keyword evidence="2" id="KW-0812">Transmembrane</keyword>
<dbReference type="GO" id="GO:0019867">
    <property type="term" value="C:outer membrane"/>
    <property type="evidence" value="ECO:0007669"/>
    <property type="project" value="InterPro"/>
</dbReference>
<reference evidence="7 8" key="1">
    <citation type="submission" date="2016-10" db="EMBL/GenBank/DDBJ databases">
        <authorList>
            <person name="de Groot N.N."/>
        </authorList>
    </citation>
    <scope>NUCLEOTIDE SEQUENCE [LARGE SCALE GENOMIC DNA]</scope>
    <source>
        <strain evidence="7 8">DSM 24015</strain>
    </source>
</reference>
<dbReference type="STRING" id="1071918.SAMN05421544_101148"/>
<dbReference type="EMBL" id="FNAS01000001">
    <property type="protein sequence ID" value="SDD89217.1"/>
    <property type="molecule type" value="Genomic_DNA"/>
</dbReference>